<comment type="caution">
    <text evidence="1">The sequence shown here is derived from an EMBL/GenBank/DDBJ whole genome shotgun (WGS) entry which is preliminary data.</text>
</comment>
<sequence>MSGDSYYFGDNVTMHGGTGNTGMVKNAAPTAMDPQLRAAVEALTAQLRDLRTQVPPPAAQTIDESLPVLAPDAVVQPQARTRALMAVAGVAATAGALGAPVVEAVNGILQLLGAR</sequence>
<organism evidence="1 2">
    <name type="scientific">Streptomyces lancefieldiae</name>
    <dbReference type="NCBI Taxonomy" id="3075520"/>
    <lineage>
        <taxon>Bacteria</taxon>
        <taxon>Bacillati</taxon>
        <taxon>Actinomycetota</taxon>
        <taxon>Actinomycetes</taxon>
        <taxon>Kitasatosporales</taxon>
        <taxon>Streptomycetaceae</taxon>
        <taxon>Streptomyces</taxon>
    </lineage>
</organism>
<protein>
    <submittedName>
        <fullName evidence="1">Uncharacterized protein</fullName>
    </submittedName>
</protein>
<evidence type="ECO:0000313" key="2">
    <source>
        <dbReference type="Proteomes" id="UP001180724"/>
    </source>
</evidence>
<dbReference type="RefSeq" id="WP_311576246.1">
    <property type="nucleotide sequence ID" value="NZ_JAVRFH010000029.1"/>
</dbReference>
<dbReference type="Proteomes" id="UP001180724">
    <property type="component" value="Unassembled WGS sequence"/>
</dbReference>
<accession>A0ABU3AXM0</accession>
<reference evidence="1" key="1">
    <citation type="submission" date="2024-05" db="EMBL/GenBank/DDBJ databases">
        <title>30 novel species of actinomycetes from the DSMZ collection.</title>
        <authorList>
            <person name="Nouioui I."/>
        </authorList>
    </citation>
    <scope>NUCLEOTIDE SEQUENCE</scope>
    <source>
        <strain evidence="1">DSM 40712</strain>
    </source>
</reference>
<dbReference type="EMBL" id="JAVRFH010000029">
    <property type="protein sequence ID" value="MDT0613531.1"/>
    <property type="molecule type" value="Genomic_DNA"/>
</dbReference>
<evidence type="ECO:0000313" key="1">
    <source>
        <dbReference type="EMBL" id="MDT0613531.1"/>
    </source>
</evidence>
<keyword evidence="2" id="KW-1185">Reference proteome</keyword>
<gene>
    <name evidence="1" type="ORF">RM812_25395</name>
</gene>
<name>A0ABU3AXM0_9ACTN</name>
<proteinExistence type="predicted"/>